<dbReference type="PANTHER" id="PTHR43685:SF11">
    <property type="entry name" value="GLYCOSYLTRANSFERASE TAGX-RELATED"/>
    <property type="match status" value="1"/>
</dbReference>
<reference evidence="2" key="1">
    <citation type="journal article" date="2015" name="Nature">
        <title>Complex archaea that bridge the gap between prokaryotes and eukaryotes.</title>
        <authorList>
            <person name="Spang A."/>
            <person name="Saw J.H."/>
            <person name="Jorgensen S.L."/>
            <person name="Zaremba-Niedzwiedzka K."/>
            <person name="Martijn J."/>
            <person name="Lind A.E."/>
            <person name="van Eijk R."/>
            <person name="Schleper C."/>
            <person name="Guy L."/>
            <person name="Ettema T.J."/>
        </authorList>
    </citation>
    <scope>NUCLEOTIDE SEQUENCE</scope>
</reference>
<dbReference type="AlphaFoldDB" id="A0A0F9U2T3"/>
<gene>
    <name evidence="2" type="ORF">LCGC14_0274720</name>
</gene>
<dbReference type="Gene3D" id="3.90.550.10">
    <property type="entry name" value="Spore Coat Polysaccharide Biosynthesis Protein SpsA, Chain A"/>
    <property type="match status" value="1"/>
</dbReference>
<dbReference type="CDD" id="cd06433">
    <property type="entry name" value="GT_2_WfgS_like"/>
    <property type="match status" value="1"/>
</dbReference>
<dbReference type="InterPro" id="IPR001173">
    <property type="entry name" value="Glyco_trans_2-like"/>
</dbReference>
<proteinExistence type="predicted"/>
<sequence length="283" mass="32017">MWSPWLSGICQGMIRISVLTPSYNQARFIRRTIESVQSQSGPFELEHIIVDGGSDDGTPAILDSYGSAVRWISEADDGQADAMNKAQAMATGDVVGWLNSDDLYQSGALATVAGVFENEPATMWLYGKVTIVDEHDREIRRWITAYKNRQMRRFSLGRLLAENWISQPGVFWRRSAAEKVGAFRSDLHYCMDYDYWLRLAKRWPGHFVDIYLAAFRWHAGSKSGGGFVEQFVEGLNVAREIAAGAHPWAICTHRLNRIKITGAYRLMQMARNWSPRRNGPLPA</sequence>
<dbReference type="InterPro" id="IPR029044">
    <property type="entry name" value="Nucleotide-diphossugar_trans"/>
</dbReference>
<accession>A0A0F9U2T3</accession>
<comment type="caution">
    <text evidence="2">The sequence shown here is derived from an EMBL/GenBank/DDBJ whole genome shotgun (WGS) entry which is preliminary data.</text>
</comment>
<dbReference type="SUPFAM" id="SSF53448">
    <property type="entry name" value="Nucleotide-diphospho-sugar transferases"/>
    <property type="match status" value="1"/>
</dbReference>
<feature type="domain" description="Glycosyltransferase 2-like" evidence="1">
    <location>
        <begin position="17"/>
        <end position="152"/>
    </location>
</feature>
<dbReference type="PANTHER" id="PTHR43685">
    <property type="entry name" value="GLYCOSYLTRANSFERASE"/>
    <property type="match status" value="1"/>
</dbReference>
<dbReference type="EMBL" id="LAZR01000154">
    <property type="protein sequence ID" value="KKN85854.1"/>
    <property type="molecule type" value="Genomic_DNA"/>
</dbReference>
<evidence type="ECO:0000313" key="2">
    <source>
        <dbReference type="EMBL" id="KKN85854.1"/>
    </source>
</evidence>
<organism evidence="2">
    <name type="scientific">marine sediment metagenome</name>
    <dbReference type="NCBI Taxonomy" id="412755"/>
    <lineage>
        <taxon>unclassified sequences</taxon>
        <taxon>metagenomes</taxon>
        <taxon>ecological metagenomes</taxon>
    </lineage>
</organism>
<protein>
    <recommendedName>
        <fullName evidence="1">Glycosyltransferase 2-like domain-containing protein</fullName>
    </recommendedName>
</protein>
<dbReference type="InterPro" id="IPR050834">
    <property type="entry name" value="Glycosyltransf_2"/>
</dbReference>
<evidence type="ECO:0000259" key="1">
    <source>
        <dbReference type="Pfam" id="PF00535"/>
    </source>
</evidence>
<dbReference type="Pfam" id="PF00535">
    <property type="entry name" value="Glycos_transf_2"/>
    <property type="match status" value="1"/>
</dbReference>
<name>A0A0F9U2T3_9ZZZZ</name>